<dbReference type="EMBL" id="DXDX01000055">
    <property type="protein sequence ID" value="HIY20831.1"/>
    <property type="molecule type" value="Genomic_DNA"/>
</dbReference>
<comment type="caution">
    <text evidence="2">The sequence shown here is derived from an EMBL/GenBank/DDBJ whole genome shotgun (WGS) entry which is preliminary data.</text>
</comment>
<evidence type="ECO:0000259" key="1">
    <source>
        <dbReference type="Pfam" id="PF07561"/>
    </source>
</evidence>
<reference evidence="2" key="2">
    <citation type="submission" date="2021-04" db="EMBL/GenBank/DDBJ databases">
        <authorList>
            <person name="Gilroy R."/>
        </authorList>
    </citation>
    <scope>NUCLEOTIDE SEQUENCE</scope>
    <source>
        <strain evidence="2">ChiBcec16_6824</strain>
    </source>
</reference>
<gene>
    <name evidence="2" type="ORF">H9841_02885</name>
</gene>
<name>A0A9D1YAI6_9FIRM</name>
<dbReference type="Proteomes" id="UP000823868">
    <property type="component" value="Unassembled WGS sequence"/>
</dbReference>
<dbReference type="AlphaFoldDB" id="A0A9D1YAI6"/>
<organism evidence="2 3">
    <name type="scientific">Candidatus Flavonifractor merdigallinarum</name>
    <dbReference type="NCBI Taxonomy" id="2838589"/>
    <lineage>
        <taxon>Bacteria</taxon>
        <taxon>Bacillati</taxon>
        <taxon>Bacillota</taxon>
        <taxon>Clostridia</taxon>
        <taxon>Eubacteriales</taxon>
        <taxon>Oscillospiraceae</taxon>
        <taxon>Flavonifractor</taxon>
    </lineage>
</organism>
<accession>A0A9D1YAI6</accession>
<feature type="domain" description="DUF1540" evidence="1">
    <location>
        <begin position="11"/>
        <end position="52"/>
    </location>
</feature>
<evidence type="ECO:0000313" key="3">
    <source>
        <dbReference type="Proteomes" id="UP000823868"/>
    </source>
</evidence>
<evidence type="ECO:0000313" key="2">
    <source>
        <dbReference type="EMBL" id="HIY20831.1"/>
    </source>
</evidence>
<protein>
    <submittedName>
        <fullName evidence="2">DUF1540 domain-containing protein</fullName>
    </submittedName>
</protein>
<sequence>MNLNQNPNHSIKCSVSNCSHHCAQDYCTLNEIRVGCCESNAKSCASTECASFQLGASNCKN</sequence>
<reference evidence="2" key="1">
    <citation type="journal article" date="2021" name="PeerJ">
        <title>Extensive microbial diversity within the chicken gut microbiome revealed by metagenomics and culture.</title>
        <authorList>
            <person name="Gilroy R."/>
            <person name="Ravi A."/>
            <person name="Getino M."/>
            <person name="Pursley I."/>
            <person name="Horton D.L."/>
            <person name="Alikhan N.F."/>
            <person name="Baker D."/>
            <person name="Gharbi K."/>
            <person name="Hall N."/>
            <person name="Watson M."/>
            <person name="Adriaenssens E.M."/>
            <person name="Foster-Nyarko E."/>
            <person name="Jarju S."/>
            <person name="Secka A."/>
            <person name="Antonio M."/>
            <person name="Oren A."/>
            <person name="Chaudhuri R.R."/>
            <person name="La Ragione R."/>
            <person name="Hildebrand F."/>
            <person name="Pallen M.J."/>
        </authorList>
    </citation>
    <scope>NUCLEOTIDE SEQUENCE</scope>
    <source>
        <strain evidence="2">ChiBcec16_6824</strain>
    </source>
</reference>
<dbReference type="InterPro" id="IPR011437">
    <property type="entry name" value="DUF1540"/>
</dbReference>
<dbReference type="Pfam" id="PF07561">
    <property type="entry name" value="DUF1540"/>
    <property type="match status" value="1"/>
</dbReference>
<proteinExistence type="predicted"/>